<keyword evidence="1" id="KW-0732">Signal</keyword>
<evidence type="ECO:0000313" key="3">
    <source>
        <dbReference type="EMBL" id="KAF4611904.1"/>
    </source>
</evidence>
<dbReference type="PANTHER" id="PTHR28156">
    <property type="entry name" value="FAS1 DOMAIN-CONTAINING PROTEIN YDR262W"/>
    <property type="match status" value="1"/>
</dbReference>
<dbReference type="InterPro" id="IPR040200">
    <property type="entry name" value="Mug57-like"/>
</dbReference>
<dbReference type="PROSITE" id="PS50213">
    <property type="entry name" value="FAS1"/>
    <property type="match status" value="1"/>
</dbReference>
<keyword evidence="4" id="KW-1185">Reference proteome</keyword>
<organism evidence="3 4">
    <name type="scientific">Agrocybe pediades</name>
    <dbReference type="NCBI Taxonomy" id="84607"/>
    <lineage>
        <taxon>Eukaryota</taxon>
        <taxon>Fungi</taxon>
        <taxon>Dikarya</taxon>
        <taxon>Basidiomycota</taxon>
        <taxon>Agaricomycotina</taxon>
        <taxon>Agaricomycetes</taxon>
        <taxon>Agaricomycetidae</taxon>
        <taxon>Agaricales</taxon>
        <taxon>Agaricineae</taxon>
        <taxon>Strophariaceae</taxon>
        <taxon>Agrocybe</taxon>
    </lineage>
</organism>
<comment type="caution">
    <text evidence="3">The sequence shown here is derived from an EMBL/GenBank/DDBJ whole genome shotgun (WGS) entry which is preliminary data.</text>
</comment>
<accession>A0A8H4QJ78</accession>
<dbReference type="InterPro" id="IPR036378">
    <property type="entry name" value="FAS1_dom_sf"/>
</dbReference>
<dbReference type="PANTHER" id="PTHR28156:SF1">
    <property type="entry name" value="FAS1 DOMAIN-CONTAINING PROTEIN YDR262W"/>
    <property type="match status" value="1"/>
</dbReference>
<dbReference type="EMBL" id="JAACJL010000057">
    <property type="protein sequence ID" value="KAF4611904.1"/>
    <property type="molecule type" value="Genomic_DNA"/>
</dbReference>
<reference evidence="3 4" key="1">
    <citation type="submission" date="2019-12" db="EMBL/GenBank/DDBJ databases">
        <authorList>
            <person name="Floudas D."/>
            <person name="Bentzer J."/>
            <person name="Ahren D."/>
            <person name="Johansson T."/>
            <person name="Persson P."/>
            <person name="Tunlid A."/>
        </authorList>
    </citation>
    <scope>NUCLEOTIDE SEQUENCE [LARGE SCALE GENOMIC DNA]</scope>
    <source>
        <strain evidence="3 4">CBS 102.39</strain>
    </source>
</reference>
<dbReference type="Gene3D" id="2.30.180.10">
    <property type="entry name" value="FAS1 domain"/>
    <property type="match status" value="1"/>
</dbReference>
<evidence type="ECO:0000256" key="1">
    <source>
        <dbReference type="ARBA" id="ARBA00022729"/>
    </source>
</evidence>
<protein>
    <recommendedName>
        <fullName evidence="2">FAS1 domain-containing protein</fullName>
    </recommendedName>
</protein>
<dbReference type="Pfam" id="PF02469">
    <property type="entry name" value="Fasciclin"/>
    <property type="match status" value="1"/>
</dbReference>
<proteinExistence type="predicted"/>
<evidence type="ECO:0000313" key="4">
    <source>
        <dbReference type="Proteomes" id="UP000521872"/>
    </source>
</evidence>
<dbReference type="SUPFAM" id="SSF82153">
    <property type="entry name" value="FAS1 domain"/>
    <property type="match status" value="1"/>
</dbReference>
<gene>
    <name evidence="3" type="ORF">D9613_004401</name>
</gene>
<evidence type="ECO:0000259" key="2">
    <source>
        <dbReference type="PROSITE" id="PS50213"/>
    </source>
</evidence>
<feature type="domain" description="FAS1" evidence="2">
    <location>
        <begin position="165"/>
        <end position="318"/>
    </location>
</feature>
<name>A0A8H4QJ78_9AGAR</name>
<dbReference type="Proteomes" id="UP000521872">
    <property type="component" value="Unassembled WGS sequence"/>
</dbReference>
<sequence>MLYANSLLATLNSRNELRRAHSNAIDLMQFNIPHIASDNFQALPEDSEENFIPKTPVIPNSSNPPTRPNMHRDASVRRRVNELRHAMRSHMLKLRSNKRTVITSSIISALSSRSSTGQDAMRIPSILLPLFILPSLSLASQADQIIMPEVISTNDEIYVPQTTPQPTLADLLTIEPSASIFYSYARELEMSSILSDHTSKVTLFVPTNKAVMALSRRPHQGPETNVEIEMTEEQFHNRAKKNVENWISAHVVPEYPLSLDSNEHPTLLSRKSISFSPIPKAGGGHGPEWSRVLLDNGVKIIDKKEGLNGDMYIIDGTISVD</sequence>
<dbReference type="AlphaFoldDB" id="A0A8H4QJ78"/>
<dbReference type="InterPro" id="IPR000782">
    <property type="entry name" value="FAS1_domain"/>
</dbReference>